<dbReference type="EMBL" id="LSYV01000003">
    <property type="protein sequence ID" value="KXZ56023.1"/>
    <property type="molecule type" value="Genomic_DNA"/>
</dbReference>
<sequence length="306" mass="32150">MVVTTVGGDPIDEYDLHVGAEIRVAGRKALTLATLSWIDQQARAMLVAKFRLEQEINKFRAVVPVPGQYQDSQRVERFDLSTHQHLPAGGRLNLRAMYFFVMGLVDELRQCRAELPRLPDAVTDRLVGGSGRLAPPPDWCPDRREAERREAEARAREALLAAQQHVDDTWRNDLLNWLNNIPLASSCCSSYATSAAAAEAAEAKGLISAGIGGGGGLRGGSGRAGGRSGSGGPSLAFNVGEGSRSGGAGLRGSGSVLSRSTTIAQGPASPLAMSSAGRQYGGPTSPRVLPLASPGTRPGSRQRAGS</sequence>
<evidence type="ECO:0000313" key="3">
    <source>
        <dbReference type="Proteomes" id="UP000075714"/>
    </source>
</evidence>
<reference evidence="3" key="1">
    <citation type="journal article" date="2016" name="Nat. Commun.">
        <title>The Gonium pectorale genome demonstrates co-option of cell cycle regulation during the evolution of multicellularity.</title>
        <authorList>
            <person name="Hanschen E.R."/>
            <person name="Marriage T.N."/>
            <person name="Ferris P.J."/>
            <person name="Hamaji T."/>
            <person name="Toyoda A."/>
            <person name="Fujiyama A."/>
            <person name="Neme R."/>
            <person name="Noguchi H."/>
            <person name="Minakuchi Y."/>
            <person name="Suzuki M."/>
            <person name="Kawai-Toyooka H."/>
            <person name="Smith D.R."/>
            <person name="Sparks H."/>
            <person name="Anderson J."/>
            <person name="Bakaric R."/>
            <person name="Luria V."/>
            <person name="Karger A."/>
            <person name="Kirschner M.W."/>
            <person name="Durand P.M."/>
            <person name="Michod R.E."/>
            <person name="Nozaki H."/>
            <person name="Olson B.J."/>
        </authorList>
    </citation>
    <scope>NUCLEOTIDE SEQUENCE [LARGE SCALE GENOMIC DNA]</scope>
    <source>
        <strain evidence="3">NIES-2863</strain>
    </source>
</reference>
<dbReference type="Proteomes" id="UP000075714">
    <property type="component" value="Unassembled WGS sequence"/>
</dbReference>
<feature type="compositionally biased region" description="Gly residues" evidence="1">
    <location>
        <begin position="243"/>
        <end position="252"/>
    </location>
</feature>
<dbReference type="STRING" id="33097.A0A150H1Y3"/>
<evidence type="ECO:0000313" key="2">
    <source>
        <dbReference type="EMBL" id="KXZ56023.1"/>
    </source>
</evidence>
<proteinExistence type="predicted"/>
<organism evidence="2 3">
    <name type="scientific">Gonium pectorale</name>
    <name type="common">Green alga</name>
    <dbReference type="NCBI Taxonomy" id="33097"/>
    <lineage>
        <taxon>Eukaryota</taxon>
        <taxon>Viridiplantae</taxon>
        <taxon>Chlorophyta</taxon>
        <taxon>core chlorophytes</taxon>
        <taxon>Chlorophyceae</taxon>
        <taxon>CS clade</taxon>
        <taxon>Chlamydomonadales</taxon>
        <taxon>Volvocaceae</taxon>
        <taxon>Gonium</taxon>
    </lineage>
</organism>
<dbReference type="OrthoDB" id="551993at2759"/>
<evidence type="ECO:0000256" key="1">
    <source>
        <dbReference type="SAM" id="MobiDB-lite"/>
    </source>
</evidence>
<dbReference type="AlphaFoldDB" id="A0A150H1Y3"/>
<protein>
    <submittedName>
        <fullName evidence="2">Uncharacterized protein</fullName>
    </submittedName>
</protein>
<comment type="caution">
    <text evidence="2">The sequence shown here is derived from an EMBL/GenBank/DDBJ whole genome shotgun (WGS) entry which is preliminary data.</text>
</comment>
<keyword evidence="3" id="KW-1185">Reference proteome</keyword>
<feature type="region of interest" description="Disordered" evidence="1">
    <location>
        <begin position="216"/>
        <end position="306"/>
    </location>
</feature>
<gene>
    <name evidence="2" type="ORF">GPECTOR_2g1575</name>
</gene>
<name>A0A150H1Y3_GONPE</name>
<accession>A0A150H1Y3</accession>
<feature type="compositionally biased region" description="Gly residues" evidence="1">
    <location>
        <begin position="216"/>
        <end position="232"/>
    </location>
</feature>